<gene>
    <name evidence="4" type="ORF">TKK_012225</name>
</gene>
<reference evidence="4 5" key="1">
    <citation type="journal article" date="2024" name="bioRxiv">
        <title>A reference genome for Trichogramma kaykai: A tiny desert-dwelling parasitoid wasp with competing sex-ratio distorters.</title>
        <authorList>
            <person name="Culotta J."/>
            <person name="Lindsey A.R."/>
        </authorList>
    </citation>
    <scope>NUCLEOTIDE SEQUENCE [LARGE SCALE GENOMIC DNA]</scope>
    <source>
        <strain evidence="4 5">KSX58</strain>
    </source>
</reference>
<evidence type="ECO:0000313" key="4">
    <source>
        <dbReference type="EMBL" id="KAL3393358.1"/>
    </source>
</evidence>
<evidence type="ECO:0000256" key="3">
    <source>
        <dbReference type="PROSITE-ProRule" id="PRU00023"/>
    </source>
</evidence>
<dbReference type="InterPro" id="IPR002110">
    <property type="entry name" value="Ankyrin_rpt"/>
</dbReference>
<dbReference type="PANTHER" id="PTHR24126:SF14">
    <property type="entry name" value="ANK_REP_REGION DOMAIN-CONTAINING PROTEIN"/>
    <property type="match status" value="1"/>
</dbReference>
<dbReference type="PROSITE" id="PS50088">
    <property type="entry name" value="ANK_REPEAT"/>
    <property type="match status" value="4"/>
</dbReference>
<dbReference type="Proteomes" id="UP001627154">
    <property type="component" value="Unassembled WGS sequence"/>
</dbReference>
<evidence type="ECO:0000256" key="1">
    <source>
        <dbReference type="ARBA" id="ARBA00022737"/>
    </source>
</evidence>
<evidence type="ECO:0000256" key="2">
    <source>
        <dbReference type="ARBA" id="ARBA00023043"/>
    </source>
</evidence>
<dbReference type="SMART" id="SM00248">
    <property type="entry name" value="ANK"/>
    <property type="match status" value="8"/>
</dbReference>
<dbReference type="Gene3D" id="1.25.40.20">
    <property type="entry name" value="Ankyrin repeat-containing domain"/>
    <property type="match status" value="2"/>
</dbReference>
<dbReference type="SUPFAM" id="SSF48403">
    <property type="entry name" value="Ankyrin repeat"/>
    <property type="match status" value="1"/>
</dbReference>
<keyword evidence="2 3" id="KW-0040">ANK repeat</keyword>
<dbReference type="PROSITE" id="PS50297">
    <property type="entry name" value="ANK_REP_REGION"/>
    <property type="match status" value="4"/>
</dbReference>
<name>A0ABD2WK21_9HYME</name>
<dbReference type="PANTHER" id="PTHR24126">
    <property type="entry name" value="ANKYRIN REPEAT, PH AND SEC7 DOMAIN CONTAINING PROTEIN SECG-RELATED"/>
    <property type="match status" value="1"/>
</dbReference>
<dbReference type="AlphaFoldDB" id="A0ABD2WK21"/>
<comment type="caution">
    <text evidence="4">The sequence shown here is derived from an EMBL/GenBank/DDBJ whole genome shotgun (WGS) entry which is preliminary data.</text>
</comment>
<feature type="repeat" description="ANK" evidence="3">
    <location>
        <begin position="371"/>
        <end position="403"/>
    </location>
</feature>
<sequence>MARIKEMYLRALKRLRSERDWNIENQRLELLRELVDLFDKWFDRRPYPNLLDFFHPDEIDWLISKVIENWTKPHYGENKLQNFINFIVRTGYEDPLVEDWKPPRALLRTTPVHLAHRHNCLFLKDQLFQIYSKCRVNYTDESGLTHFQIACEWGLGSVVSEFLRFRHDPNCFAPKSALESGNADIAEMLLRSGADPNLAIEADGSTPLHVICRRDFRDSPDLVKFFVETSEDEPNHEVQIDARDKSGRTPLHLALELDLQAGAESLLRNGANPNVADAEGMTPLHIYCPRRVDAFRSMEAFLAINDRMYEDVQLDARNNLGYTPLLLAFERRHHQAALELLRRGADPNIANDDGVTPLHLICGKIDARDKWGNTPLHRAIESDNIHMAAFLLRRGADPNSANDKGLTPTHLACGINRDVLELFFKVNDDVQNAVRVDARDNNGLTPLQWAVSKLVPDAIDVILSHGADLSSFVFPAFDRFNECLESLNTHYRTKLIVASVLVAVVERLEESGYELERGDALTIMRLFAKYGLLKKEDYSSSYEEEHFTKKITMNSNLSFYDLIQLPPKQAGKLITHADCMNFARYYRLRGMADGFRAKCYAQLCEIISRKFFLEWALDPLVELLHYRLPILCCYKIVDKLKNEDLMNICFAAELLRARDD</sequence>
<dbReference type="InterPro" id="IPR036770">
    <property type="entry name" value="Ankyrin_rpt-contain_sf"/>
</dbReference>
<feature type="repeat" description="ANK" evidence="3">
    <location>
        <begin position="442"/>
        <end position="470"/>
    </location>
</feature>
<accession>A0ABD2WK21</accession>
<organism evidence="4 5">
    <name type="scientific">Trichogramma kaykai</name>
    <dbReference type="NCBI Taxonomy" id="54128"/>
    <lineage>
        <taxon>Eukaryota</taxon>
        <taxon>Metazoa</taxon>
        <taxon>Ecdysozoa</taxon>
        <taxon>Arthropoda</taxon>
        <taxon>Hexapoda</taxon>
        <taxon>Insecta</taxon>
        <taxon>Pterygota</taxon>
        <taxon>Neoptera</taxon>
        <taxon>Endopterygota</taxon>
        <taxon>Hymenoptera</taxon>
        <taxon>Apocrita</taxon>
        <taxon>Proctotrupomorpha</taxon>
        <taxon>Chalcidoidea</taxon>
        <taxon>Trichogrammatidae</taxon>
        <taxon>Trichogramma</taxon>
    </lineage>
</organism>
<keyword evidence="1" id="KW-0677">Repeat</keyword>
<keyword evidence="5" id="KW-1185">Reference proteome</keyword>
<feature type="repeat" description="ANK" evidence="3">
    <location>
        <begin position="246"/>
        <end position="278"/>
    </location>
</feature>
<proteinExistence type="predicted"/>
<feature type="repeat" description="ANK" evidence="3">
    <location>
        <begin position="320"/>
        <end position="352"/>
    </location>
</feature>
<evidence type="ECO:0000313" key="5">
    <source>
        <dbReference type="Proteomes" id="UP001627154"/>
    </source>
</evidence>
<dbReference type="Pfam" id="PF12796">
    <property type="entry name" value="Ank_2"/>
    <property type="match status" value="2"/>
</dbReference>
<dbReference type="EMBL" id="JBJJXI010000098">
    <property type="protein sequence ID" value="KAL3393358.1"/>
    <property type="molecule type" value="Genomic_DNA"/>
</dbReference>
<protein>
    <submittedName>
        <fullName evidence="4">Uncharacterized protein</fullName>
    </submittedName>
</protein>